<dbReference type="InterPro" id="IPR001757">
    <property type="entry name" value="P_typ_ATPase"/>
</dbReference>
<feature type="transmembrane region" description="Helical" evidence="19">
    <location>
        <begin position="1462"/>
        <end position="1487"/>
    </location>
</feature>
<feature type="binding site" evidence="18">
    <location>
        <position position="425"/>
    </location>
    <ligand>
        <name>Mg(2+)</name>
        <dbReference type="ChEBI" id="CHEBI:18420"/>
    </ligand>
</feature>
<feature type="domain" description="P-type ATPase C-terminal" evidence="22">
    <location>
        <begin position="821"/>
        <end position="1065"/>
    </location>
</feature>
<feature type="transmembrane region" description="Helical" evidence="19">
    <location>
        <begin position="852"/>
        <end position="872"/>
    </location>
</feature>
<dbReference type="GO" id="GO:0140326">
    <property type="term" value="F:ATPase-coupled intramembrane lipid transporter activity"/>
    <property type="evidence" value="ECO:0007669"/>
    <property type="project" value="UniProtKB-EC"/>
</dbReference>
<evidence type="ECO:0000313" key="23">
    <source>
        <dbReference type="EMBL" id="CAE7507631.1"/>
    </source>
</evidence>
<dbReference type="InterPro" id="IPR023298">
    <property type="entry name" value="ATPase_P-typ_TM_dom_sf"/>
</dbReference>
<dbReference type="InterPro" id="IPR023299">
    <property type="entry name" value="ATPase_P-typ_cyto_dom_N"/>
</dbReference>
<reference evidence="23" key="1">
    <citation type="submission" date="2021-02" db="EMBL/GenBank/DDBJ databases">
        <authorList>
            <person name="Dougan E. K."/>
            <person name="Rhodes N."/>
            <person name="Thang M."/>
            <person name="Chan C."/>
        </authorList>
    </citation>
    <scope>NUCLEOTIDE SEQUENCE</scope>
</reference>
<dbReference type="Pfam" id="PF16212">
    <property type="entry name" value="PhoLip_ATPase_C"/>
    <property type="match status" value="1"/>
</dbReference>
<keyword evidence="24" id="KW-1185">Reference proteome</keyword>
<feature type="transmembrane region" description="Helical" evidence="19">
    <location>
        <begin position="64"/>
        <end position="82"/>
    </location>
</feature>
<feature type="binding site" evidence="17">
    <location>
        <position position="547"/>
    </location>
    <ligand>
        <name>ATP</name>
        <dbReference type="ChEBI" id="CHEBI:30616"/>
    </ligand>
</feature>
<protein>
    <recommendedName>
        <fullName evidence="19">Phospholipid-transporting ATPase</fullName>
        <ecNumber evidence="19">7.6.2.1</ecNumber>
    </recommendedName>
</protein>
<keyword evidence="7 17" id="KW-0067">ATP-binding</keyword>
<dbReference type="Proteomes" id="UP000604046">
    <property type="component" value="Unassembled WGS sequence"/>
</dbReference>
<feature type="binding site" evidence="17">
    <location>
        <position position="681"/>
    </location>
    <ligand>
        <name>ATP</name>
        <dbReference type="ChEBI" id="CHEBI:30616"/>
    </ligand>
</feature>
<dbReference type="GO" id="GO:0005886">
    <property type="term" value="C:plasma membrane"/>
    <property type="evidence" value="ECO:0007669"/>
    <property type="project" value="TreeGrafter"/>
</dbReference>
<dbReference type="Gene3D" id="3.40.1110.10">
    <property type="entry name" value="Calcium-transporting ATPase, cytoplasmic domain N"/>
    <property type="match status" value="1"/>
</dbReference>
<dbReference type="InterPro" id="IPR032630">
    <property type="entry name" value="P_typ_ATPase_c"/>
</dbReference>
<dbReference type="SFLD" id="SFLDS00003">
    <property type="entry name" value="Haloacid_Dehalogenase"/>
    <property type="match status" value="1"/>
</dbReference>
<evidence type="ECO:0000256" key="7">
    <source>
        <dbReference type="ARBA" id="ARBA00022840"/>
    </source>
</evidence>
<dbReference type="Pfam" id="PF03381">
    <property type="entry name" value="CDC50"/>
    <property type="match status" value="1"/>
</dbReference>
<feature type="compositionally biased region" description="Polar residues" evidence="20">
    <location>
        <begin position="1497"/>
        <end position="1506"/>
    </location>
</feature>
<dbReference type="SUPFAM" id="SSF81660">
    <property type="entry name" value="Metal cation-transporting ATPase, ATP-binding domain N"/>
    <property type="match status" value="1"/>
</dbReference>
<dbReference type="SUPFAM" id="SSF56784">
    <property type="entry name" value="HAD-like"/>
    <property type="match status" value="1"/>
</dbReference>
<evidence type="ECO:0000256" key="13">
    <source>
        <dbReference type="ARBA" id="ARBA00023201"/>
    </source>
</evidence>
<comment type="similarity">
    <text evidence="2 19">Belongs to the cation transport ATPase (P-type) (TC 3.A.3) family. Type IV subfamily.</text>
</comment>
<feature type="binding site" evidence="17">
    <location>
        <position position="773"/>
    </location>
    <ligand>
        <name>ATP</name>
        <dbReference type="ChEBI" id="CHEBI:30616"/>
    </ligand>
</feature>
<evidence type="ECO:0000256" key="2">
    <source>
        <dbReference type="ARBA" id="ARBA00008109"/>
    </source>
</evidence>
<evidence type="ECO:0000256" key="20">
    <source>
        <dbReference type="SAM" id="MobiDB-lite"/>
    </source>
</evidence>
<feature type="transmembrane region" description="Helical" evidence="19">
    <location>
        <begin position="1038"/>
        <end position="1059"/>
    </location>
</feature>
<evidence type="ECO:0000256" key="1">
    <source>
        <dbReference type="ARBA" id="ARBA00004141"/>
    </source>
</evidence>
<keyword evidence="13" id="KW-0406">Ion transport</keyword>
<dbReference type="GO" id="GO:0000287">
    <property type="term" value="F:magnesium ion binding"/>
    <property type="evidence" value="ECO:0007669"/>
    <property type="project" value="UniProtKB-UniRule"/>
</dbReference>
<dbReference type="GO" id="GO:0016887">
    <property type="term" value="F:ATP hydrolysis activity"/>
    <property type="evidence" value="ECO:0007669"/>
    <property type="project" value="InterPro"/>
</dbReference>
<feature type="region of interest" description="Disordered" evidence="20">
    <location>
        <begin position="1490"/>
        <end position="1522"/>
    </location>
</feature>
<evidence type="ECO:0000256" key="8">
    <source>
        <dbReference type="ARBA" id="ARBA00022842"/>
    </source>
</evidence>
<keyword evidence="4 19" id="KW-0812">Transmembrane</keyword>
<dbReference type="FunFam" id="3.40.50.1000:FF:000014">
    <property type="entry name" value="Phospholipid-transporting ATPase"/>
    <property type="match status" value="1"/>
</dbReference>
<evidence type="ECO:0000256" key="12">
    <source>
        <dbReference type="ARBA" id="ARBA00023136"/>
    </source>
</evidence>
<feature type="transmembrane region" description="Helical" evidence="19">
    <location>
        <begin position="1206"/>
        <end position="1228"/>
    </location>
</feature>
<dbReference type="SFLD" id="SFLDG00002">
    <property type="entry name" value="C1.7:_P-type_atpase_like"/>
    <property type="match status" value="1"/>
</dbReference>
<feature type="region of interest" description="Disordered" evidence="20">
    <location>
        <begin position="1157"/>
        <end position="1190"/>
    </location>
</feature>
<evidence type="ECO:0000256" key="19">
    <source>
        <dbReference type="RuleBase" id="RU362033"/>
    </source>
</evidence>
<evidence type="ECO:0000256" key="10">
    <source>
        <dbReference type="ARBA" id="ARBA00022989"/>
    </source>
</evidence>
<evidence type="ECO:0000259" key="22">
    <source>
        <dbReference type="Pfam" id="PF16212"/>
    </source>
</evidence>
<dbReference type="InterPro" id="IPR018303">
    <property type="entry name" value="ATPase_P-typ_P_site"/>
</dbReference>
<evidence type="ECO:0000256" key="17">
    <source>
        <dbReference type="PIRSR" id="PIRSR606539-2"/>
    </source>
</evidence>
<feature type="binding site" evidence="17">
    <location>
        <position position="767"/>
    </location>
    <ligand>
        <name>ATP</name>
        <dbReference type="ChEBI" id="CHEBI:30616"/>
    </ligand>
</feature>
<evidence type="ECO:0000256" key="6">
    <source>
        <dbReference type="ARBA" id="ARBA00022741"/>
    </source>
</evidence>
<dbReference type="Gene3D" id="3.40.50.1000">
    <property type="entry name" value="HAD superfamily/HAD-like"/>
    <property type="match status" value="1"/>
</dbReference>
<feature type="binding site" evidence="17">
    <location>
        <position position="799"/>
    </location>
    <ligand>
        <name>ATP</name>
        <dbReference type="ChEBI" id="CHEBI:30616"/>
    </ligand>
</feature>
<comment type="similarity">
    <text evidence="3">Belongs to the CDC50/LEM3 family.</text>
</comment>
<dbReference type="InterPro" id="IPR006539">
    <property type="entry name" value="P-type_ATPase_IV"/>
</dbReference>
<dbReference type="PANTHER" id="PTHR24092:SF218">
    <property type="entry name" value="PHOSPHOLIPID-TRANSPORTING ATPASE"/>
    <property type="match status" value="1"/>
</dbReference>
<evidence type="ECO:0000256" key="16">
    <source>
        <dbReference type="PIRSR" id="PIRSR606539-1"/>
    </source>
</evidence>
<keyword evidence="9 19" id="KW-1278">Translocase</keyword>
<evidence type="ECO:0000256" key="4">
    <source>
        <dbReference type="ARBA" id="ARBA00022692"/>
    </source>
</evidence>
<dbReference type="FunFam" id="3.40.50.1000:FF:000001">
    <property type="entry name" value="Phospholipid-transporting ATPase IC"/>
    <property type="match status" value="1"/>
</dbReference>
<dbReference type="PRINTS" id="PR00119">
    <property type="entry name" value="CATATPASE"/>
</dbReference>
<proteinExistence type="inferred from homology"/>
<feature type="binding site" evidence="17">
    <location>
        <position position="506"/>
    </location>
    <ligand>
        <name>ATP</name>
        <dbReference type="ChEBI" id="CHEBI:30616"/>
    </ligand>
</feature>
<dbReference type="PANTHER" id="PTHR24092">
    <property type="entry name" value="PROBABLE PHOSPHOLIPID-TRANSPORTING ATPASE"/>
    <property type="match status" value="1"/>
</dbReference>
<keyword evidence="5 18" id="KW-0479">Metal-binding</keyword>
<dbReference type="Pfam" id="PF16209">
    <property type="entry name" value="PhoLip_ATPase_N"/>
    <property type="match status" value="1"/>
</dbReference>
<keyword evidence="12 19" id="KW-0472">Membrane</keyword>
<feature type="transmembrane region" description="Helical" evidence="19">
    <location>
        <begin position="351"/>
        <end position="370"/>
    </location>
</feature>
<gene>
    <name evidence="23" type="primary">DRS2</name>
    <name evidence="23" type="ORF">SNAT2548_LOCUS28427</name>
</gene>
<feature type="active site" description="4-aspartylphosphate intermediate" evidence="16">
    <location>
        <position position="425"/>
    </location>
</feature>
<feature type="binding site" evidence="17">
    <location>
        <position position="570"/>
    </location>
    <ligand>
        <name>ATP</name>
        <dbReference type="ChEBI" id="CHEBI:30616"/>
    </ligand>
</feature>
<dbReference type="GO" id="GO:0008554">
    <property type="term" value="F:P-type sodium transporter activity"/>
    <property type="evidence" value="ECO:0007669"/>
    <property type="project" value="UniProtKB-EC"/>
</dbReference>
<evidence type="ECO:0000256" key="11">
    <source>
        <dbReference type="ARBA" id="ARBA00023053"/>
    </source>
</evidence>
<keyword evidence="11" id="KW-0915">Sodium</keyword>
<dbReference type="InterPro" id="IPR036412">
    <property type="entry name" value="HAD-like_sf"/>
</dbReference>
<dbReference type="OrthoDB" id="377733at2759"/>
<feature type="transmembrane region" description="Helical" evidence="19">
    <location>
        <begin position="884"/>
        <end position="903"/>
    </location>
</feature>
<comment type="subcellular location">
    <subcellularLocation>
        <location evidence="1 19">Membrane</location>
        <topology evidence="1 19">Multi-pass membrane protein</topology>
    </subcellularLocation>
</comment>
<keyword evidence="8 18" id="KW-0460">Magnesium</keyword>
<dbReference type="EMBL" id="CAJNDS010002516">
    <property type="protein sequence ID" value="CAE7507631.1"/>
    <property type="molecule type" value="Genomic_DNA"/>
</dbReference>
<feature type="binding site" evidence="18">
    <location>
        <position position="427"/>
    </location>
    <ligand>
        <name>Mg(2+)</name>
        <dbReference type="ChEBI" id="CHEBI:18420"/>
    </ligand>
</feature>
<feature type="binding site" evidence="18">
    <location>
        <position position="799"/>
    </location>
    <ligand>
        <name>Mg(2+)</name>
        <dbReference type="ChEBI" id="CHEBI:18420"/>
    </ligand>
</feature>
<feature type="binding site" evidence="17">
    <location>
        <position position="600"/>
    </location>
    <ligand>
        <name>ATP</name>
        <dbReference type="ChEBI" id="CHEBI:30616"/>
    </ligand>
</feature>
<feature type="domain" description="P-type ATPase N-terminal" evidence="21">
    <location>
        <begin position="32"/>
        <end position="81"/>
    </location>
</feature>
<keyword evidence="13" id="KW-0813">Transport</keyword>
<dbReference type="InterPro" id="IPR005045">
    <property type="entry name" value="CDC50/LEM3_fam"/>
</dbReference>
<dbReference type="Pfam" id="PF13246">
    <property type="entry name" value="Cation_ATPase"/>
    <property type="match status" value="1"/>
</dbReference>
<feature type="binding site" evidence="17">
    <location>
        <position position="427"/>
    </location>
    <ligand>
        <name>ATP</name>
        <dbReference type="ChEBI" id="CHEBI:30616"/>
    </ligand>
</feature>
<evidence type="ECO:0000256" key="9">
    <source>
        <dbReference type="ARBA" id="ARBA00022967"/>
    </source>
</evidence>
<comment type="cofactor">
    <cofactor evidence="18">
        <name>Mg(2+)</name>
        <dbReference type="ChEBI" id="CHEBI:18420"/>
    </cofactor>
</comment>
<dbReference type="InterPro" id="IPR008250">
    <property type="entry name" value="ATPase_P-typ_transduc_dom_A_sf"/>
</dbReference>
<feature type="binding site" evidence="17">
    <location>
        <position position="798"/>
    </location>
    <ligand>
        <name>ATP</name>
        <dbReference type="ChEBI" id="CHEBI:30616"/>
    </ligand>
</feature>
<dbReference type="EC" id="7.6.2.1" evidence="19"/>
<keyword evidence="10 19" id="KW-1133">Transmembrane helix</keyword>
<dbReference type="SUPFAM" id="SSF81665">
    <property type="entry name" value="Calcium ATPase, transmembrane domain M"/>
    <property type="match status" value="1"/>
</dbReference>
<feature type="transmembrane region" description="Helical" evidence="19">
    <location>
        <begin position="88"/>
        <end position="108"/>
    </location>
</feature>
<dbReference type="InterPro" id="IPR044492">
    <property type="entry name" value="P_typ_ATPase_HD_dom"/>
</dbReference>
<keyword evidence="13" id="KW-0739">Sodium transport</keyword>
<feature type="binding site" evidence="17">
    <location>
        <position position="426"/>
    </location>
    <ligand>
        <name>ATP</name>
        <dbReference type="ChEBI" id="CHEBI:30616"/>
    </ligand>
</feature>
<dbReference type="PROSITE" id="PS00154">
    <property type="entry name" value="ATPASE_E1_E2"/>
    <property type="match status" value="1"/>
</dbReference>
<comment type="caution">
    <text evidence="23">The sequence shown here is derived from an EMBL/GenBank/DDBJ whole genome shotgun (WGS) entry which is preliminary data.</text>
</comment>
<keyword evidence="6 17" id="KW-0547">Nucleotide-binding</keyword>
<feature type="binding site" evidence="17">
    <location>
        <position position="680"/>
    </location>
    <ligand>
        <name>ATP</name>
        <dbReference type="ChEBI" id="CHEBI:30616"/>
    </ligand>
</feature>
<evidence type="ECO:0000256" key="5">
    <source>
        <dbReference type="ARBA" id="ARBA00022723"/>
    </source>
</evidence>
<evidence type="ECO:0000256" key="15">
    <source>
        <dbReference type="ARBA" id="ARBA00049499"/>
    </source>
</evidence>
<dbReference type="NCBIfam" id="TIGR01494">
    <property type="entry name" value="ATPase_P-type"/>
    <property type="match status" value="1"/>
</dbReference>
<feature type="transmembrane region" description="Helical" evidence="19">
    <location>
        <begin position="996"/>
        <end position="1018"/>
    </location>
</feature>
<evidence type="ECO:0000256" key="14">
    <source>
        <dbReference type="ARBA" id="ARBA00034036"/>
    </source>
</evidence>
<feature type="binding site" evidence="17">
    <location>
        <position position="425"/>
    </location>
    <ligand>
        <name>ATP</name>
        <dbReference type="ChEBI" id="CHEBI:30616"/>
    </ligand>
</feature>
<evidence type="ECO:0000259" key="21">
    <source>
        <dbReference type="Pfam" id="PF16209"/>
    </source>
</evidence>
<dbReference type="GO" id="GO:0005524">
    <property type="term" value="F:ATP binding"/>
    <property type="evidence" value="ECO:0007669"/>
    <property type="project" value="UniProtKB-UniRule"/>
</dbReference>
<evidence type="ECO:0000256" key="3">
    <source>
        <dbReference type="ARBA" id="ARBA00009457"/>
    </source>
</evidence>
<evidence type="ECO:0000256" key="18">
    <source>
        <dbReference type="PIRSR" id="PIRSR606539-3"/>
    </source>
</evidence>
<feature type="binding site" evidence="17">
    <location>
        <position position="682"/>
    </location>
    <ligand>
        <name>ATP</name>
        <dbReference type="ChEBI" id="CHEBI:30616"/>
    </ligand>
</feature>
<organism evidence="23 24">
    <name type="scientific">Symbiodinium natans</name>
    <dbReference type="NCBI Taxonomy" id="878477"/>
    <lineage>
        <taxon>Eukaryota</taxon>
        <taxon>Sar</taxon>
        <taxon>Alveolata</taxon>
        <taxon>Dinophyceae</taxon>
        <taxon>Suessiales</taxon>
        <taxon>Symbiodiniaceae</taxon>
        <taxon>Symbiodinium</taxon>
    </lineage>
</organism>
<dbReference type="InterPro" id="IPR023214">
    <property type="entry name" value="HAD_sf"/>
</dbReference>
<dbReference type="InterPro" id="IPR032631">
    <property type="entry name" value="P-type_ATPase_N"/>
</dbReference>
<feature type="transmembrane region" description="Helical" evidence="19">
    <location>
        <begin position="965"/>
        <end position="984"/>
    </location>
</feature>
<comment type="catalytic activity">
    <reaction evidence="14 19">
        <text>ATP + H2O + phospholipidSide 1 = ADP + phosphate + phospholipidSide 2.</text>
        <dbReference type="EC" id="7.6.2.1"/>
    </reaction>
</comment>
<dbReference type="SUPFAM" id="SSF81653">
    <property type="entry name" value="Calcium ATPase, transduction domain A"/>
    <property type="match status" value="1"/>
</dbReference>
<evidence type="ECO:0000313" key="24">
    <source>
        <dbReference type="Proteomes" id="UP000604046"/>
    </source>
</evidence>
<sequence length="1522" mass="169498">MPRKKGHIQDSDHDLGERIIPMGASFDKSAVASFPANTVFTSKYTWWSFLPLVTLEQFQKRANVYFTFITLLMYVGEHSTFIDSTVSWWSTAAVLIPMMALSMVISGLDDLRRHQSDRQINSQQARVIRLGGKYRVYLDTVLWKNIHVGDVIVLKSDEELPADIIPLACSGSDGQCYVSTANLDGETNLKIKACAAEAQAFLCEGHAHGPPLLDQAVEKLAMLDAALHVEAPSKSLTKFSGSLKIYHRDTEESTSSLSANNLLLRGTRLRNTAWLFGVVVYTGKDTRMVMNSRDIPTKLANLERVVNRAMLVVLGAQAFLSSLSSILYVSNEFRFRTSWYLYPSGTYIKEGVAFRLAANWFKFFILYSNLMPISLYSTMEICNYAQAFFVKSDLKMYDEEQDCPAAVRSTNLCHELGQISYIFSDKTGTLTQNVMELKRVSFAGQVFGEITEEPGFSDVAGVQGWRQIGNHKRVDAFLQILSVAHTVMVTTDKQGCQCYEAESPDEGALVEGAKQMGWHYCSRTADSLVVQVHKQSLTYKILAVNNFNSTRKRMSSLVQTANGETWLLVKGADNVMMDRAENVPLWLTESLANFSRSGLRTLVLGHRRLDPQEAQSWLQTYDAAQCALEGRDAKLEAAAENIEVKLEMVGVTGIEDKLQIGVPDTILKLRDAGIQLWVLTGDKLETARNIGFSTNLLSVEMDIRVLEHSENISDALQELVSPDLLPEDREDSALMVTGAALEQVTAAGLLEEFLQASSACSVVIACRVSPLQKAQLVRLVRESSYPQPVTLAIGDGANDVPMIQEAHVGVGVSGKEGRQAVNASDFAIAQFRFLERLLLVHGRWDYRRTCKFILYTFWRNAIITMLLFYYTFFSGYSGTCMFTSTVWTSFSMILFWPIIATGISDRDVTAKQAVEHPSLYETGRLGLDLNITKMVEMLLSAFVHSFVIMTIAVVAVMDLDVAATGSYYSFGFMVFSWVVLTMNYRATFITTTYNYVFVAALVVSFVSYLIFAFVYCNLPSIFPEVYGTFQHVVRNPVFWMGSLAVPLLAVMIDMFKAYLMLEFFPDQRDLILEQSLQGKLSDHFRAAKGDAARRGSRSSSFGRSATWHTGEMSAISSGYAFSFPEGQRVQSLGSVPRLQMDFDTTLLDAMPSGRPSPSFATIASSDSDSGGSSGSGSHEPPIQKPRPSQFSQQAMPSVQFALNRKVVLVALISSGILFVLMGFMTLLYSESSSQFRVVYDAPDDWYAGVDSTASFAGEVFVRPCRAPQRCTFNIAVPANLDPPIQVYYEVKPFLQNYIKYISSIAWDQLQGKEDANAGVLCEPRTRETPQGKEIFPCGLIATSVFNDTFEIQGIPIDTESSHMPVWRKFYNPPNYLERSNVTWLYERYPMVTSRALGVQSKRFIAWMLPNFLNRAGKPYGVVSQPLQKGQLITLHITSTFPVKGLGAQKSLLLTRGAQNYTLAYILLTSGALCFALVFTVVAIYLSCGRQPGKPRQRFSSFSSTWRHTPEMESTSSEEESSA</sequence>
<dbReference type="GO" id="GO:0045332">
    <property type="term" value="P:phospholipid translocation"/>
    <property type="evidence" value="ECO:0007669"/>
    <property type="project" value="TreeGrafter"/>
</dbReference>
<comment type="catalytic activity">
    <reaction evidence="15">
        <text>Na(+)(in) + ATP + H2O = Na(+)(out) + ADP + phosphate + H(+)</text>
        <dbReference type="Rhea" id="RHEA:14633"/>
        <dbReference type="ChEBI" id="CHEBI:15377"/>
        <dbReference type="ChEBI" id="CHEBI:15378"/>
        <dbReference type="ChEBI" id="CHEBI:29101"/>
        <dbReference type="ChEBI" id="CHEBI:30616"/>
        <dbReference type="ChEBI" id="CHEBI:43474"/>
        <dbReference type="ChEBI" id="CHEBI:456216"/>
        <dbReference type="EC" id="7.2.2.3"/>
    </reaction>
    <physiologicalReaction direction="left-to-right" evidence="15">
        <dbReference type="Rhea" id="RHEA:14634"/>
    </physiologicalReaction>
</comment>
<dbReference type="SFLD" id="SFLDF00027">
    <property type="entry name" value="p-type_atpase"/>
    <property type="match status" value="1"/>
</dbReference>
<feature type="binding site" evidence="18">
    <location>
        <position position="795"/>
    </location>
    <ligand>
        <name>Mg(2+)</name>
        <dbReference type="ChEBI" id="CHEBI:18420"/>
    </ligand>
</feature>
<accession>A0A812T7E4</accession>
<feature type="transmembrane region" description="Helical" evidence="19">
    <location>
        <begin position="309"/>
        <end position="331"/>
    </location>
</feature>
<dbReference type="NCBIfam" id="TIGR01652">
    <property type="entry name" value="ATPase-Plipid"/>
    <property type="match status" value="1"/>
</dbReference>
<dbReference type="Gene3D" id="2.70.150.10">
    <property type="entry name" value="Calcium-transporting ATPase, cytoplasmic transduction domain A"/>
    <property type="match status" value="1"/>
</dbReference>
<feature type="transmembrane region" description="Helical" evidence="19">
    <location>
        <begin position="937"/>
        <end position="959"/>
    </location>
</feature>
<name>A0A812T7E4_9DINO</name>